<dbReference type="AlphaFoldDB" id="A0A026WQI3"/>
<proteinExistence type="predicted"/>
<keyword evidence="2" id="KW-1185">Reference proteome</keyword>
<dbReference type="Proteomes" id="UP000053097">
    <property type="component" value="Unassembled WGS sequence"/>
</dbReference>
<name>A0A026WQI3_OOCBI</name>
<reference evidence="1 2" key="1">
    <citation type="journal article" date="2014" name="Curr. Biol.">
        <title>The genome of the clonal raider ant Cerapachys biroi.</title>
        <authorList>
            <person name="Oxley P.R."/>
            <person name="Ji L."/>
            <person name="Fetter-Pruneda I."/>
            <person name="McKenzie S.K."/>
            <person name="Li C."/>
            <person name="Hu H."/>
            <person name="Zhang G."/>
            <person name="Kronauer D.J."/>
        </authorList>
    </citation>
    <scope>NUCLEOTIDE SEQUENCE [LARGE SCALE GENOMIC DNA]</scope>
</reference>
<accession>A0A026WQI3</accession>
<protein>
    <submittedName>
        <fullName evidence="1">Uncharacterized protein</fullName>
    </submittedName>
</protein>
<evidence type="ECO:0000313" key="2">
    <source>
        <dbReference type="Proteomes" id="UP000053097"/>
    </source>
</evidence>
<organism evidence="1 2">
    <name type="scientific">Ooceraea biroi</name>
    <name type="common">Clonal raider ant</name>
    <name type="synonym">Cerapachys biroi</name>
    <dbReference type="NCBI Taxonomy" id="2015173"/>
    <lineage>
        <taxon>Eukaryota</taxon>
        <taxon>Metazoa</taxon>
        <taxon>Ecdysozoa</taxon>
        <taxon>Arthropoda</taxon>
        <taxon>Hexapoda</taxon>
        <taxon>Insecta</taxon>
        <taxon>Pterygota</taxon>
        <taxon>Neoptera</taxon>
        <taxon>Endopterygota</taxon>
        <taxon>Hymenoptera</taxon>
        <taxon>Apocrita</taxon>
        <taxon>Aculeata</taxon>
        <taxon>Formicoidea</taxon>
        <taxon>Formicidae</taxon>
        <taxon>Dorylinae</taxon>
        <taxon>Ooceraea</taxon>
    </lineage>
</organism>
<sequence>MQAAIHIRVNDEANVISKLLSISISLRKTHTRQNNDRATCKIDLRYGAEKATND</sequence>
<evidence type="ECO:0000313" key="1">
    <source>
        <dbReference type="EMBL" id="EZA57369.1"/>
    </source>
</evidence>
<gene>
    <name evidence="1" type="ORF">X777_02620</name>
</gene>
<dbReference type="EMBL" id="KK107151">
    <property type="protein sequence ID" value="EZA57369.1"/>
    <property type="molecule type" value="Genomic_DNA"/>
</dbReference>